<keyword evidence="10" id="KW-1185">Reference proteome</keyword>
<dbReference type="Pfam" id="PF04545">
    <property type="entry name" value="Sigma70_r4"/>
    <property type="match status" value="1"/>
</dbReference>
<dbReference type="InterPro" id="IPR007630">
    <property type="entry name" value="RNA_pol_sigma70_r4"/>
</dbReference>
<dbReference type="NCBIfam" id="NF005143">
    <property type="entry name" value="PRK06596.1"/>
    <property type="match status" value="1"/>
</dbReference>
<dbReference type="Gene3D" id="1.20.120.1810">
    <property type="match status" value="1"/>
</dbReference>
<dbReference type="PRINTS" id="PR00046">
    <property type="entry name" value="SIGMA70FCT"/>
</dbReference>
<reference evidence="9 10" key="1">
    <citation type="journal article" date="2006" name="J. Bacteriol.">
        <title>Comparative genomic analysis of three strains of Ehrlichia ruminantium reveals an active process of genome size plasticity.</title>
        <authorList>
            <person name="Frutos R."/>
            <person name="Viari A."/>
            <person name="Ferraz C."/>
            <person name="Morgat A."/>
            <person name="Eychenie S."/>
            <person name="Kandassami Y."/>
            <person name="Chantal I."/>
            <person name="Bensaid A."/>
            <person name="Coissac E."/>
            <person name="Vachiery N."/>
            <person name="Demaille J."/>
            <person name="Martinez D."/>
        </authorList>
    </citation>
    <scope>NUCLEOTIDE SEQUENCE [LARGE SCALE GENOMIC DNA]</scope>
    <source>
        <strain evidence="9 10">Welgevonden</strain>
    </source>
</reference>
<evidence type="ECO:0000259" key="7">
    <source>
        <dbReference type="Pfam" id="PF04542"/>
    </source>
</evidence>
<gene>
    <name evidence="9" type="primary">rpoH</name>
    <name evidence="9" type="ordered locus">ERWE_CDS_04090</name>
</gene>
<keyword evidence="3" id="KW-0731">Sigma factor</keyword>
<keyword evidence="2" id="KW-0805">Transcription regulation</keyword>
<dbReference type="EMBL" id="CR925678">
    <property type="protein sequence ID" value="CAI26903.1"/>
    <property type="molecule type" value="Genomic_DNA"/>
</dbReference>
<keyword evidence="6" id="KW-1133">Transmembrane helix</keyword>
<dbReference type="InterPro" id="IPR050813">
    <property type="entry name" value="Sigma-70_Factor"/>
</dbReference>
<dbReference type="GO" id="GO:0016987">
    <property type="term" value="F:sigma factor activity"/>
    <property type="evidence" value="ECO:0007669"/>
    <property type="project" value="UniProtKB-KW"/>
</dbReference>
<dbReference type="PANTHER" id="PTHR30376">
    <property type="entry name" value="SIGMA FACTOR RPOH HEAT SHOCK RELATED"/>
    <property type="match status" value="1"/>
</dbReference>
<dbReference type="Pfam" id="PF04542">
    <property type="entry name" value="Sigma70_r2"/>
    <property type="match status" value="1"/>
</dbReference>
<keyword evidence="6" id="KW-0472">Membrane</keyword>
<evidence type="ECO:0000256" key="3">
    <source>
        <dbReference type="ARBA" id="ARBA00023082"/>
    </source>
</evidence>
<name>A0A0H3M637_EHRRW</name>
<comment type="similarity">
    <text evidence="1">Belongs to the sigma-70 factor family.</text>
</comment>
<dbReference type="PANTHER" id="PTHR30376:SF3">
    <property type="entry name" value="RNA POLYMERASE SIGMA FACTOR RPOH"/>
    <property type="match status" value="1"/>
</dbReference>
<dbReference type="InterPro" id="IPR013325">
    <property type="entry name" value="RNA_pol_sigma_r2"/>
</dbReference>
<dbReference type="SUPFAM" id="SSF88659">
    <property type="entry name" value="Sigma3 and sigma4 domains of RNA polymerase sigma factors"/>
    <property type="match status" value="1"/>
</dbReference>
<dbReference type="Gene3D" id="1.10.10.10">
    <property type="entry name" value="Winged helix-like DNA-binding domain superfamily/Winged helix DNA-binding domain"/>
    <property type="match status" value="1"/>
</dbReference>
<keyword evidence="6" id="KW-0812">Transmembrane</keyword>
<dbReference type="HOGENOM" id="CLU_014793_3_5_5"/>
<feature type="domain" description="RNA polymerase sigma-70 region 4" evidence="8">
    <location>
        <begin position="254"/>
        <end position="304"/>
    </location>
</feature>
<dbReference type="NCBIfam" id="TIGR02937">
    <property type="entry name" value="sigma70-ECF"/>
    <property type="match status" value="1"/>
</dbReference>
<evidence type="ECO:0000256" key="6">
    <source>
        <dbReference type="SAM" id="Phobius"/>
    </source>
</evidence>
<dbReference type="GO" id="GO:0006352">
    <property type="term" value="P:DNA-templated transcription initiation"/>
    <property type="evidence" value="ECO:0007669"/>
    <property type="project" value="InterPro"/>
</dbReference>
<evidence type="ECO:0000256" key="5">
    <source>
        <dbReference type="ARBA" id="ARBA00023163"/>
    </source>
</evidence>
<evidence type="ECO:0000259" key="8">
    <source>
        <dbReference type="Pfam" id="PF04545"/>
    </source>
</evidence>
<dbReference type="eggNOG" id="COG0568">
    <property type="taxonomic scope" value="Bacteria"/>
</dbReference>
<evidence type="ECO:0000256" key="4">
    <source>
        <dbReference type="ARBA" id="ARBA00023125"/>
    </source>
</evidence>
<feature type="domain" description="RNA polymerase sigma-70 region 2" evidence="7">
    <location>
        <begin position="75"/>
        <end position="143"/>
    </location>
</feature>
<dbReference type="SUPFAM" id="SSF88946">
    <property type="entry name" value="Sigma2 domain of RNA polymerase sigma factors"/>
    <property type="match status" value="1"/>
</dbReference>
<dbReference type="AlphaFoldDB" id="A0A0H3M637"/>
<dbReference type="CDD" id="cd06171">
    <property type="entry name" value="Sigma70_r4"/>
    <property type="match status" value="1"/>
</dbReference>
<dbReference type="InterPro" id="IPR036388">
    <property type="entry name" value="WH-like_DNA-bd_sf"/>
</dbReference>
<evidence type="ECO:0000313" key="9">
    <source>
        <dbReference type="EMBL" id="CAI26903.1"/>
    </source>
</evidence>
<evidence type="ECO:0000256" key="1">
    <source>
        <dbReference type="ARBA" id="ARBA00007788"/>
    </source>
</evidence>
<organism evidence="9 10">
    <name type="scientific">Ehrlichia ruminantium (strain Welgevonden)</name>
    <dbReference type="NCBI Taxonomy" id="254945"/>
    <lineage>
        <taxon>Bacteria</taxon>
        <taxon>Pseudomonadati</taxon>
        <taxon>Pseudomonadota</taxon>
        <taxon>Alphaproteobacteria</taxon>
        <taxon>Rickettsiales</taxon>
        <taxon>Anaplasmataceae</taxon>
        <taxon>Ehrlichia</taxon>
    </lineage>
</organism>
<dbReference type="InterPro" id="IPR007627">
    <property type="entry name" value="RNA_pol_sigma70_r2"/>
</dbReference>
<evidence type="ECO:0000313" key="10">
    <source>
        <dbReference type="Proteomes" id="UP000001021"/>
    </source>
</evidence>
<feature type="transmembrane region" description="Helical" evidence="6">
    <location>
        <begin position="7"/>
        <end position="31"/>
    </location>
</feature>
<dbReference type="InterPro" id="IPR013324">
    <property type="entry name" value="RNA_pol_sigma_r3/r4-like"/>
</dbReference>
<accession>A0A0H3M637</accession>
<evidence type="ECO:0000256" key="2">
    <source>
        <dbReference type="ARBA" id="ARBA00023015"/>
    </source>
</evidence>
<dbReference type="GO" id="GO:0003677">
    <property type="term" value="F:DNA binding"/>
    <property type="evidence" value="ECO:0007669"/>
    <property type="project" value="UniProtKB-KW"/>
</dbReference>
<dbReference type="KEGG" id="erw:ERWE_CDS_04090"/>
<sequence length="320" mass="37562">MKIYYTSFILVVIIIVLYRVIFFIMLTSSILSLTQDNLMSYINEVQSFQVLSLEEEEKLAKNWYEHGVIADAHKLVTSHLRLVVKVALSFKNYGLPLIELIMEGNIGLMQAVKKFNPNLGFRLSTYAIWWIKASIKDYILKSWSCIKIGTTQAQRKLFFSLRKIKKKLLKYHNNITKEDIKMIANECSTSEQEVEQMNKYFTYRDKSLNDVVFSNGSQNGVQLQDMIKCEDPNQEDAYLLNEETDIKKSLITQALATLNERHRDIFIRRKLIEEPDTLEILSKKYNISKERIRQIETHAFLKVKNFVISKRKEFGFHHNI</sequence>
<dbReference type="InterPro" id="IPR014284">
    <property type="entry name" value="RNA_pol_sigma-70_dom"/>
</dbReference>
<protein>
    <submittedName>
        <fullName evidence="9">RNA polymerase sigma-32 factor</fullName>
    </submittedName>
</protein>
<dbReference type="InterPro" id="IPR000943">
    <property type="entry name" value="RNA_pol_sigma70"/>
</dbReference>
<keyword evidence="5" id="KW-0804">Transcription</keyword>
<dbReference type="Proteomes" id="UP000001021">
    <property type="component" value="Chromosome"/>
</dbReference>
<proteinExistence type="inferred from homology"/>
<keyword evidence="4" id="KW-0238">DNA-binding</keyword>